<dbReference type="EnsemblPlants" id="Bo7g077120.1">
    <property type="protein sequence ID" value="Bo7g077120.1"/>
    <property type="gene ID" value="Bo7g077120"/>
</dbReference>
<dbReference type="GO" id="GO:0004857">
    <property type="term" value="F:enzyme inhibitor activity"/>
    <property type="evidence" value="ECO:0007669"/>
    <property type="project" value="InterPro"/>
</dbReference>
<keyword evidence="1" id="KW-0732">Signal</keyword>
<sequence>MKMLMNLVTFVLLFNGCAANKMADALIKKSCKDARKFTGLVSQWPNFEKVCVASFKENPESQKARNIDDLIMVGANNAISYLTNVKRIVEKIIKERKYKSSLSKKSLEDCLKLYSKSSHFLISGLNYLKQGNFDEAKYAFKDAQEAPIFCELKFNGDNQQISPVKKENNLLLIMISIPGLFIMKVDFDSPGTINK</sequence>
<dbReference type="SUPFAM" id="SSF101148">
    <property type="entry name" value="Plant invertase/pectin methylesterase inhibitor"/>
    <property type="match status" value="1"/>
</dbReference>
<organism evidence="3 4">
    <name type="scientific">Brassica oleracea var. oleracea</name>
    <dbReference type="NCBI Taxonomy" id="109376"/>
    <lineage>
        <taxon>Eukaryota</taxon>
        <taxon>Viridiplantae</taxon>
        <taxon>Streptophyta</taxon>
        <taxon>Embryophyta</taxon>
        <taxon>Tracheophyta</taxon>
        <taxon>Spermatophyta</taxon>
        <taxon>Magnoliopsida</taxon>
        <taxon>eudicotyledons</taxon>
        <taxon>Gunneridae</taxon>
        <taxon>Pentapetalae</taxon>
        <taxon>rosids</taxon>
        <taxon>malvids</taxon>
        <taxon>Brassicales</taxon>
        <taxon>Brassicaceae</taxon>
        <taxon>Brassiceae</taxon>
        <taxon>Brassica</taxon>
    </lineage>
</organism>
<evidence type="ECO:0000313" key="3">
    <source>
        <dbReference type="EnsemblPlants" id="Bo7g077120.1"/>
    </source>
</evidence>
<dbReference type="InterPro" id="IPR035513">
    <property type="entry name" value="Invertase/methylesterase_inhib"/>
</dbReference>
<dbReference type="Gene3D" id="1.20.140.40">
    <property type="entry name" value="Invertase/pectin methylesterase inhibitor family protein"/>
    <property type="match status" value="1"/>
</dbReference>
<dbReference type="CDD" id="cd15795">
    <property type="entry name" value="PMEI-Pla_a_1_like"/>
    <property type="match status" value="1"/>
</dbReference>
<dbReference type="Gramene" id="Bo7g077120.1">
    <property type="protein sequence ID" value="Bo7g077120.1"/>
    <property type="gene ID" value="Bo7g077120"/>
</dbReference>
<feature type="chain" id="PRO_5002274289" description="Pectinesterase inhibitor domain-containing protein" evidence="1">
    <location>
        <begin position="20"/>
        <end position="195"/>
    </location>
</feature>
<proteinExistence type="predicted"/>
<dbReference type="KEGG" id="boe:106305258"/>
<dbReference type="OMA" id="YAFKDAQ"/>
<evidence type="ECO:0000313" key="4">
    <source>
        <dbReference type="Proteomes" id="UP000032141"/>
    </source>
</evidence>
<feature type="domain" description="Pectinesterase inhibitor" evidence="2">
    <location>
        <begin position="22"/>
        <end position="181"/>
    </location>
</feature>
<dbReference type="STRING" id="109376.A0A0D3D9Q3"/>
<dbReference type="NCBIfam" id="TIGR01614">
    <property type="entry name" value="PME_inhib"/>
    <property type="match status" value="1"/>
</dbReference>
<name>A0A0D3D9Q3_BRAOL</name>
<accession>A0A0D3D9Q3</accession>
<evidence type="ECO:0000256" key="1">
    <source>
        <dbReference type="SAM" id="SignalP"/>
    </source>
</evidence>
<dbReference type="PANTHER" id="PTHR31890">
    <property type="entry name" value="PLANT INVERTASE/PECTIN METHYLESTERASE INHIBITOR SUPERFAMILY PROTEIN"/>
    <property type="match status" value="1"/>
</dbReference>
<protein>
    <recommendedName>
        <fullName evidence="2">Pectinesterase inhibitor domain-containing protein</fullName>
    </recommendedName>
</protein>
<dbReference type="Proteomes" id="UP000032141">
    <property type="component" value="Chromosome C7"/>
</dbReference>
<dbReference type="InterPro" id="IPR034088">
    <property type="entry name" value="Pla_a_1-like"/>
</dbReference>
<evidence type="ECO:0000259" key="2">
    <source>
        <dbReference type="SMART" id="SM00856"/>
    </source>
</evidence>
<dbReference type="SMART" id="SM00856">
    <property type="entry name" value="PMEI"/>
    <property type="match status" value="1"/>
</dbReference>
<keyword evidence="4" id="KW-1185">Reference proteome</keyword>
<dbReference type="HOGENOM" id="CLU_033761_7_2_1"/>
<feature type="signal peptide" evidence="1">
    <location>
        <begin position="1"/>
        <end position="19"/>
    </location>
</feature>
<dbReference type="PANTHER" id="PTHR31890:SF23">
    <property type="entry name" value="PECTINESTERASE INHIBITOR DOMAIN-CONTAINING PROTEIN"/>
    <property type="match status" value="1"/>
</dbReference>
<dbReference type="AlphaFoldDB" id="A0A0D3D9Q3"/>
<dbReference type="GeneID" id="106305258"/>
<dbReference type="Pfam" id="PF04043">
    <property type="entry name" value="PMEI"/>
    <property type="match status" value="1"/>
</dbReference>
<reference evidence="3 4" key="1">
    <citation type="journal article" date="2014" name="Genome Biol.">
        <title>Transcriptome and methylome profiling reveals relics of genome dominance in the mesopolyploid Brassica oleracea.</title>
        <authorList>
            <person name="Parkin I.A."/>
            <person name="Koh C."/>
            <person name="Tang H."/>
            <person name="Robinson S.J."/>
            <person name="Kagale S."/>
            <person name="Clarke W.E."/>
            <person name="Town C.D."/>
            <person name="Nixon J."/>
            <person name="Krishnakumar V."/>
            <person name="Bidwell S.L."/>
            <person name="Denoeud F."/>
            <person name="Belcram H."/>
            <person name="Links M.G."/>
            <person name="Just J."/>
            <person name="Clarke C."/>
            <person name="Bender T."/>
            <person name="Huebert T."/>
            <person name="Mason A.S."/>
            <person name="Pires J.C."/>
            <person name="Barker G."/>
            <person name="Moore J."/>
            <person name="Walley P.G."/>
            <person name="Manoli S."/>
            <person name="Batley J."/>
            <person name="Edwards D."/>
            <person name="Nelson M.N."/>
            <person name="Wang X."/>
            <person name="Paterson A.H."/>
            <person name="King G."/>
            <person name="Bancroft I."/>
            <person name="Chalhoub B."/>
            <person name="Sharpe A.G."/>
        </authorList>
    </citation>
    <scope>NUCLEOTIDE SEQUENCE</scope>
    <source>
        <strain evidence="3 4">cv. TO1000</strain>
    </source>
</reference>
<reference evidence="3" key="2">
    <citation type="submission" date="2015-03" db="UniProtKB">
        <authorList>
            <consortium name="EnsemblPlants"/>
        </authorList>
    </citation>
    <scope>IDENTIFICATION</scope>
</reference>
<dbReference type="InterPro" id="IPR006501">
    <property type="entry name" value="Pectinesterase_inhib_dom"/>
</dbReference>
<dbReference type="RefSeq" id="XP_013597089.1">
    <property type="nucleotide sequence ID" value="XM_013741635.1"/>
</dbReference>
<dbReference type="OrthoDB" id="1915198at2759"/>